<gene>
    <name evidence="3" type="ORF">KHLLAP_LOCUS14777</name>
</gene>
<dbReference type="PANTHER" id="PTHR40368">
    <property type="entry name" value="YALI0F14399P"/>
    <property type="match status" value="1"/>
</dbReference>
<proteinExistence type="predicted"/>
<dbReference type="AlphaFoldDB" id="A0AAI8W0V5"/>
<reference evidence="3" key="1">
    <citation type="submission" date="2023-10" db="EMBL/GenBank/DDBJ databases">
        <authorList>
            <person name="Hackl T."/>
        </authorList>
    </citation>
    <scope>NUCLEOTIDE SEQUENCE</scope>
</reference>
<protein>
    <submittedName>
        <fullName evidence="3">Uu.00g024280.m01.CDS01</fullName>
    </submittedName>
</protein>
<dbReference type="Proteomes" id="UP001295740">
    <property type="component" value="Unassembled WGS sequence"/>
</dbReference>
<comment type="caution">
    <text evidence="3">The sequence shown here is derived from an EMBL/GenBank/DDBJ whole genome shotgun (WGS) entry which is preliminary data.</text>
</comment>
<evidence type="ECO:0000313" key="3">
    <source>
        <dbReference type="EMBL" id="CAJ2514309.1"/>
    </source>
</evidence>
<feature type="signal peptide" evidence="2">
    <location>
        <begin position="1"/>
        <end position="23"/>
    </location>
</feature>
<dbReference type="PANTHER" id="PTHR40368:SF1">
    <property type="entry name" value="YALI0F14399P"/>
    <property type="match status" value="1"/>
</dbReference>
<accession>A0AAI8W0V5</accession>
<sequence length="300" mass="32771">MPSVAHLVLVLATFLARIRPATATAKATFQEGALPSYHYGAPIGVECMNRSVETGEHIENPEHEIQWIPFPACNETGNPLEFHYGIETELNCTIPMIDDPFFHLLEFYIHSDAPLACRLPSRPPAHVEMVGDKPYEQEYIPLVFALAGTLQLSHLHISTHLNVLLHSTPKHHIHPHDSGVLDSGAAYSTSPLSHMDGLSTRKLIIGDPLPLSFSVRWFPTPALPKTEGKVEWAGMGGHVYASTIFYSLVSFIAGVLGSAVYFFGIILPKRLKGRGLGGATPLGYGMNGVGNGWGYSKRID</sequence>
<feature type="transmembrane region" description="Helical" evidence="1">
    <location>
        <begin position="244"/>
        <end position="267"/>
    </location>
</feature>
<feature type="chain" id="PRO_5042546073" evidence="2">
    <location>
        <begin position="24"/>
        <end position="300"/>
    </location>
</feature>
<evidence type="ECO:0000256" key="2">
    <source>
        <dbReference type="SAM" id="SignalP"/>
    </source>
</evidence>
<keyword evidence="4" id="KW-1185">Reference proteome</keyword>
<keyword evidence="2" id="KW-0732">Signal</keyword>
<keyword evidence="1" id="KW-0812">Transmembrane</keyword>
<evidence type="ECO:0000256" key="1">
    <source>
        <dbReference type="SAM" id="Phobius"/>
    </source>
</evidence>
<dbReference type="EMBL" id="CAUWAG010000020">
    <property type="protein sequence ID" value="CAJ2514309.1"/>
    <property type="molecule type" value="Genomic_DNA"/>
</dbReference>
<evidence type="ECO:0000313" key="4">
    <source>
        <dbReference type="Proteomes" id="UP001295740"/>
    </source>
</evidence>
<name>A0AAI8W0V5_9PEZI</name>
<organism evidence="3 4">
    <name type="scientific">Anthostomella pinea</name>
    <dbReference type="NCBI Taxonomy" id="933095"/>
    <lineage>
        <taxon>Eukaryota</taxon>
        <taxon>Fungi</taxon>
        <taxon>Dikarya</taxon>
        <taxon>Ascomycota</taxon>
        <taxon>Pezizomycotina</taxon>
        <taxon>Sordariomycetes</taxon>
        <taxon>Xylariomycetidae</taxon>
        <taxon>Xylariales</taxon>
        <taxon>Xylariaceae</taxon>
        <taxon>Anthostomella</taxon>
    </lineage>
</organism>
<keyword evidence="1" id="KW-0472">Membrane</keyword>
<keyword evidence="1" id="KW-1133">Transmembrane helix</keyword>